<name>A0A1I4PTV3_9BACI</name>
<organism evidence="4 5">
    <name type="scientific">Salibacterium qingdaonense</name>
    <dbReference type="NCBI Taxonomy" id="266892"/>
    <lineage>
        <taxon>Bacteria</taxon>
        <taxon>Bacillati</taxon>
        <taxon>Bacillota</taxon>
        <taxon>Bacilli</taxon>
        <taxon>Bacillales</taxon>
        <taxon>Bacillaceae</taxon>
    </lineage>
</organism>
<feature type="region of interest" description="Disordered" evidence="1">
    <location>
        <begin position="471"/>
        <end position="498"/>
    </location>
</feature>
<dbReference type="PANTHER" id="PTHR11236">
    <property type="entry name" value="AMINOBENZOATE/ANTHRANILATE SYNTHASE"/>
    <property type="match status" value="1"/>
</dbReference>
<feature type="domain" description="Anthranilate synthase component I N-terminal" evidence="3">
    <location>
        <begin position="34"/>
        <end position="163"/>
    </location>
</feature>
<evidence type="ECO:0000256" key="1">
    <source>
        <dbReference type="SAM" id="MobiDB-lite"/>
    </source>
</evidence>
<dbReference type="EMBL" id="FOTY01000031">
    <property type="protein sequence ID" value="SFM30805.1"/>
    <property type="molecule type" value="Genomic_DNA"/>
</dbReference>
<dbReference type="Pfam" id="PF00425">
    <property type="entry name" value="Chorismate_bind"/>
    <property type="match status" value="1"/>
</dbReference>
<dbReference type="InterPro" id="IPR019999">
    <property type="entry name" value="Anth_synth_I-like"/>
</dbReference>
<dbReference type="Pfam" id="PF04715">
    <property type="entry name" value="Anth_synt_I_N"/>
    <property type="match status" value="1"/>
</dbReference>
<evidence type="ECO:0000259" key="3">
    <source>
        <dbReference type="Pfam" id="PF04715"/>
    </source>
</evidence>
<dbReference type="Gene3D" id="3.60.120.10">
    <property type="entry name" value="Anthranilate synthase"/>
    <property type="match status" value="1"/>
</dbReference>
<dbReference type="Proteomes" id="UP000199668">
    <property type="component" value="Unassembled WGS sequence"/>
</dbReference>
<feature type="region of interest" description="Disordered" evidence="1">
    <location>
        <begin position="293"/>
        <end position="313"/>
    </location>
</feature>
<dbReference type="AlphaFoldDB" id="A0A1I4PTV3"/>
<proteinExistence type="predicted"/>
<gene>
    <name evidence="4" type="ORF">SAMN04488054_13110</name>
</gene>
<feature type="domain" description="Chorismate-utilising enzyme C-terminal" evidence="2">
    <location>
        <begin position="213"/>
        <end position="466"/>
    </location>
</feature>
<dbReference type="InterPro" id="IPR005801">
    <property type="entry name" value="ADC_synthase"/>
</dbReference>
<dbReference type="PANTHER" id="PTHR11236:SF41">
    <property type="entry name" value="AMINODEOXYCHORISMATE SYNTHASE COMPONENT 1"/>
    <property type="match status" value="1"/>
</dbReference>
<evidence type="ECO:0000259" key="2">
    <source>
        <dbReference type="Pfam" id="PF00425"/>
    </source>
</evidence>
<dbReference type="PRINTS" id="PR00095">
    <property type="entry name" value="ANTSNTHASEI"/>
</dbReference>
<reference evidence="4 5" key="1">
    <citation type="submission" date="2016-10" db="EMBL/GenBank/DDBJ databases">
        <authorList>
            <person name="de Groot N.N."/>
        </authorList>
    </citation>
    <scope>NUCLEOTIDE SEQUENCE [LARGE SCALE GENOMIC DNA]</scope>
    <source>
        <strain evidence="4 5">CGMCC 1.6134</strain>
    </source>
</reference>
<feature type="region of interest" description="Disordered" evidence="1">
    <location>
        <begin position="189"/>
        <end position="210"/>
    </location>
</feature>
<keyword evidence="5" id="KW-1185">Reference proteome</keyword>
<dbReference type="InterPro" id="IPR015890">
    <property type="entry name" value="Chorismate_C"/>
</dbReference>
<evidence type="ECO:0000313" key="5">
    <source>
        <dbReference type="Proteomes" id="UP000199668"/>
    </source>
</evidence>
<feature type="compositionally biased region" description="Basic and acidic residues" evidence="1">
    <location>
        <begin position="304"/>
        <end position="313"/>
    </location>
</feature>
<dbReference type="SUPFAM" id="SSF56322">
    <property type="entry name" value="ADC synthase"/>
    <property type="match status" value="1"/>
</dbReference>
<evidence type="ECO:0000313" key="4">
    <source>
        <dbReference type="EMBL" id="SFM30805.1"/>
    </source>
</evidence>
<dbReference type="STRING" id="266892.SAMN04488054_13110"/>
<dbReference type="InterPro" id="IPR006805">
    <property type="entry name" value="Anth_synth_I_N"/>
</dbReference>
<feature type="compositionally biased region" description="Polar residues" evidence="1">
    <location>
        <begin position="189"/>
        <end position="198"/>
    </location>
</feature>
<accession>A0A1I4PTV3</accession>
<dbReference type="GO" id="GO:0000162">
    <property type="term" value="P:L-tryptophan biosynthetic process"/>
    <property type="evidence" value="ECO:0007669"/>
    <property type="project" value="TreeGrafter"/>
</dbReference>
<feature type="compositionally biased region" description="Basic and acidic residues" evidence="1">
    <location>
        <begin position="475"/>
        <end position="490"/>
    </location>
</feature>
<sequence length="498" mass="56387">MMMNAGMSPVPDSAASYKVMASSFAYPEARFYKAYYALSEGKPYHAFLESGQKGRYSIAALEPFAVFTAKNGTLQVDTEQDTLYRKGDPLDEMKKWLDPFQVETIPDAPDFQTGVVGSISYDYVRFIEEIPVEAADDLQTPDLSFLAFQHVFIYDHVTKELWIVLHHEKGREVAASRKWQEWRQLWQTPPVSSRNEGGTPSAAESGKEASFSREAFAESVEQVKEYIRRGDVFQVNLSVRQSEDLLTPPLHIYEKLRELNPSPYMGYFHTPDLQLVGGSPELLIKKRGTEASTRPIAGTRPRGHSSETDRGYEKELMDTDKERAEHVMLVDLERNDLGKVCTPGSVEVDELMVVERYSHVMHIVSNVKGKLAEQVDVYDMIKAAFPGGTITGAPKIRTMEIIEEMEPVRRGMYTGSLGWIGFNNDMELNISIRTMVVTGGKTYVQAGAGIVIDSDPEEEYEESLRKAQALWQAKEQSEAERHENMRRAEEEQVYDFND</sequence>
<protein>
    <submittedName>
        <fullName evidence="4">Para-aminobenzoate synthetase component 1</fullName>
    </submittedName>
</protein>